<dbReference type="EMBL" id="JACHXH010000032">
    <property type="protein sequence ID" value="MBB3138443.1"/>
    <property type="molecule type" value="Genomic_DNA"/>
</dbReference>
<dbReference type="Gene3D" id="3.30.70.270">
    <property type="match status" value="1"/>
</dbReference>
<dbReference type="SMART" id="SM00052">
    <property type="entry name" value="EAL"/>
    <property type="match status" value="1"/>
</dbReference>
<feature type="domain" description="GGDEF" evidence="3">
    <location>
        <begin position="318"/>
        <end position="447"/>
    </location>
</feature>
<dbReference type="InterPro" id="IPR001633">
    <property type="entry name" value="EAL_dom"/>
</dbReference>
<dbReference type="InterPro" id="IPR043128">
    <property type="entry name" value="Rev_trsase/Diguanyl_cyclase"/>
</dbReference>
<dbReference type="InterPro" id="IPR052155">
    <property type="entry name" value="Biofilm_reg_signaling"/>
</dbReference>
<keyword evidence="1" id="KW-0812">Transmembrane</keyword>
<proteinExistence type="predicted"/>
<feature type="transmembrane region" description="Helical" evidence="1">
    <location>
        <begin position="12"/>
        <end position="33"/>
    </location>
</feature>
<dbReference type="InterPro" id="IPR007892">
    <property type="entry name" value="CHASE4"/>
</dbReference>
<evidence type="ECO:0000259" key="3">
    <source>
        <dbReference type="PROSITE" id="PS50887"/>
    </source>
</evidence>
<dbReference type="CDD" id="cd01949">
    <property type="entry name" value="GGDEF"/>
    <property type="match status" value="1"/>
</dbReference>
<dbReference type="NCBIfam" id="TIGR00254">
    <property type="entry name" value="GGDEF"/>
    <property type="match status" value="1"/>
</dbReference>
<dbReference type="Gene3D" id="3.20.20.450">
    <property type="entry name" value="EAL domain"/>
    <property type="match status" value="1"/>
</dbReference>
<evidence type="ECO:0000259" key="2">
    <source>
        <dbReference type="PROSITE" id="PS50883"/>
    </source>
</evidence>
<dbReference type="PANTHER" id="PTHR44757">
    <property type="entry name" value="DIGUANYLATE CYCLASE DGCP"/>
    <property type="match status" value="1"/>
</dbReference>
<dbReference type="InterPro" id="IPR029787">
    <property type="entry name" value="Nucleotide_cyclase"/>
</dbReference>
<accession>A0A3R9AWP9</accession>
<dbReference type="AlphaFoldDB" id="A0A3R9AWP9"/>
<evidence type="ECO:0000313" key="5">
    <source>
        <dbReference type="EMBL" id="RSB61181.1"/>
    </source>
</evidence>
<dbReference type="PANTHER" id="PTHR44757:SF2">
    <property type="entry name" value="BIOFILM ARCHITECTURE MAINTENANCE PROTEIN MBAA"/>
    <property type="match status" value="1"/>
</dbReference>
<dbReference type="Proteomes" id="UP000518315">
    <property type="component" value="Unassembled WGS sequence"/>
</dbReference>
<dbReference type="PROSITE" id="PS50887">
    <property type="entry name" value="GGDEF"/>
    <property type="match status" value="1"/>
</dbReference>
<dbReference type="SUPFAM" id="SSF141868">
    <property type="entry name" value="EAL domain-like"/>
    <property type="match status" value="1"/>
</dbReference>
<keyword evidence="1" id="KW-1133">Transmembrane helix</keyword>
<dbReference type="CDD" id="cd01948">
    <property type="entry name" value="EAL"/>
    <property type="match status" value="1"/>
</dbReference>
<dbReference type="RefSeq" id="WP_125850578.1">
    <property type="nucleotide sequence ID" value="NZ_JACHXH010000032.1"/>
</dbReference>
<dbReference type="SMART" id="SM00267">
    <property type="entry name" value="GGDEF"/>
    <property type="match status" value="1"/>
</dbReference>
<dbReference type="InterPro" id="IPR035919">
    <property type="entry name" value="EAL_sf"/>
</dbReference>
<sequence>MWSTLAGRVRAHISPIAAATACFLAVAFLLTGLETHVVMTMTRSANEIDDARANRAAHAALDAFASRLGATVKDNAIWDDAYATVGSSTFADWAYENWGKTSADYPLYDAAIVIGPGGNAISAFSKGKPFEPREYFGKAFDRQIEAAASPHSAPLINFFKTKTGVALAASQAIQPFNAAKGLPRPSVLTFSKELTPEAIDTLSQEYGLDGLLLQSTPEPGLLSIAITDMNGGAIAYLVWPSKAPGNAVFEEVYPYIAASVGILMFFLMAALLAGMFETQRLRRQAEAARFVASHDCLSGLLNRHGLLEALEHVDSVAPDVSLYVINLDGFKAVNDAWGHAVGDELINIVANALQACHRQILAAARLGGDEFALVRLGSAAGSGMENAILGLFAEPFKIGGRTIEVRASIGVAVRANDITPLELLRRAGMALCRAKENGKSQVVAYDPEFDRERQRGAELEGGLRSAISNGVIEPAFQPLVSAATGAIIGLEALARWRSPAGNISPEVFVPLAEKSGLIDALGAHMLRRSIEHARNWPGLSLSVNVSPVQLCNPDFAAQVTAILEESCFDATRLTLEITEGVLMTSPDQARRSIDQLRRVGIKFALDDFGCGYASIGALRQFGFDRVKIDRSLVSGVGENDSGVGVLRATIALATALGIPVTAEGIENQWQMEILRDCGCDQLQGFLVGKPAPPYEISLRLHRESAGAQLSGQSMVQEETMSASKYRPLGLRFN</sequence>
<dbReference type="Pfam" id="PF00990">
    <property type="entry name" value="GGDEF"/>
    <property type="match status" value="1"/>
</dbReference>
<reference evidence="4 7" key="2">
    <citation type="submission" date="2020-08" db="EMBL/GenBank/DDBJ databases">
        <title>Genomic Encyclopedia of Type Strains, Phase III (KMG-III): the genomes of soil and plant-associated and newly described type strains.</title>
        <authorList>
            <person name="Whitman W."/>
        </authorList>
    </citation>
    <scope>NUCLEOTIDE SEQUENCE [LARGE SCALE GENOMIC DNA]</scope>
    <source>
        <strain evidence="4 7">CECT 4113</strain>
    </source>
</reference>
<dbReference type="OrthoDB" id="9814202at2"/>
<dbReference type="EMBL" id="RJJT01000035">
    <property type="protein sequence ID" value="RSB61181.1"/>
    <property type="molecule type" value="Genomic_DNA"/>
</dbReference>
<keyword evidence="1" id="KW-0472">Membrane</keyword>
<dbReference type="Pfam" id="PF05228">
    <property type="entry name" value="CHASE4"/>
    <property type="match status" value="1"/>
</dbReference>
<keyword evidence="7" id="KW-1185">Reference proteome</keyword>
<organism evidence="5 6">
    <name type="scientific">Rhizobium pisi</name>
    <dbReference type="NCBI Taxonomy" id="574561"/>
    <lineage>
        <taxon>Bacteria</taxon>
        <taxon>Pseudomonadati</taxon>
        <taxon>Pseudomonadota</taxon>
        <taxon>Alphaproteobacteria</taxon>
        <taxon>Hyphomicrobiales</taxon>
        <taxon>Rhizobiaceae</taxon>
        <taxon>Rhizobium/Agrobacterium group</taxon>
        <taxon>Rhizobium</taxon>
    </lineage>
</organism>
<evidence type="ECO:0000313" key="6">
    <source>
        <dbReference type="Proteomes" id="UP000277279"/>
    </source>
</evidence>
<feature type="domain" description="EAL" evidence="2">
    <location>
        <begin position="456"/>
        <end position="704"/>
    </location>
</feature>
<feature type="transmembrane region" description="Helical" evidence="1">
    <location>
        <begin position="252"/>
        <end position="273"/>
    </location>
</feature>
<gene>
    <name evidence="5" type="ORF">EFD55_30820</name>
    <name evidence="4" type="ORF">FHS26_006221</name>
</gene>
<protein>
    <submittedName>
        <fullName evidence="4">Diguanylate cyclase (GGDEF)-like protein</fullName>
    </submittedName>
    <submittedName>
        <fullName evidence="5">EAL domain-containing protein</fullName>
    </submittedName>
</protein>
<evidence type="ECO:0000256" key="1">
    <source>
        <dbReference type="SAM" id="Phobius"/>
    </source>
</evidence>
<evidence type="ECO:0000313" key="4">
    <source>
        <dbReference type="EMBL" id="MBB3138443.1"/>
    </source>
</evidence>
<dbReference type="SUPFAM" id="SSF55073">
    <property type="entry name" value="Nucleotide cyclase"/>
    <property type="match status" value="1"/>
</dbReference>
<dbReference type="PROSITE" id="PS50883">
    <property type="entry name" value="EAL"/>
    <property type="match status" value="1"/>
</dbReference>
<comment type="caution">
    <text evidence="5">The sequence shown here is derived from an EMBL/GenBank/DDBJ whole genome shotgun (WGS) entry which is preliminary data.</text>
</comment>
<dbReference type="Pfam" id="PF00563">
    <property type="entry name" value="EAL"/>
    <property type="match status" value="1"/>
</dbReference>
<name>A0A3R9AWP9_9HYPH</name>
<dbReference type="Proteomes" id="UP000277279">
    <property type="component" value="Unassembled WGS sequence"/>
</dbReference>
<evidence type="ECO:0000313" key="7">
    <source>
        <dbReference type="Proteomes" id="UP000518315"/>
    </source>
</evidence>
<dbReference type="InterPro" id="IPR000160">
    <property type="entry name" value="GGDEF_dom"/>
</dbReference>
<reference evidence="5 6" key="1">
    <citation type="submission" date="2018-11" db="EMBL/GenBank/DDBJ databases">
        <authorList>
            <person name="Huo Y."/>
        </authorList>
    </citation>
    <scope>NUCLEOTIDE SEQUENCE [LARGE SCALE GENOMIC DNA]</scope>
    <source>
        <strain evidence="5 6">DSM 30132</strain>
    </source>
</reference>